<dbReference type="Pfam" id="PF14102">
    <property type="entry name" value="Caps_synth_CapC"/>
    <property type="match status" value="1"/>
</dbReference>
<feature type="transmembrane region" description="Helical" evidence="1">
    <location>
        <begin position="83"/>
        <end position="105"/>
    </location>
</feature>
<gene>
    <name evidence="2" type="ORF">DV707_10545</name>
</gene>
<dbReference type="GO" id="GO:0016020">
    <property type="term" value="C:membrane"/>
    <property type="evidence" value="ECO:0007669"/>
    <property type="project" value="InterPro"/>
</dbReference>
<feature type="transmembrane region" description="Helical" evidence="1">
    <location>
        <begin position="269"/>
        <end position="288"/>
    </location>
</feature>
<feature type="transmembrane region" description="Helical" evidence="1">
    <location>
        <begin position="326"/>
        <end position="344"/>
    </location>
</feature>
<feature type="transmembrane region" description="Helical" evidence="1">
    <location>
        <begin position="245"/>
        <end position="262"/>
    </location>
</feature>
<keyword evidence="1" id="KW-0472">Membrane</keyword>
<dbReference type="InterPro" id="IPR008338">
    <property type="entry name" value="Capsule_biosynth_CapC"/>
</dbReference>
<evidence type="ECO:0000256" key="1">
    <source>
        <dbReference type="SAM" id="Phobius"/>
    </source>
</evidence>
<feature type="transmembrane region" description="Helical" evidence="1">
    <location>
        <begin position="222"/>
        <end position="239"/>
    </location>
</feature>
<feature type="transmembrane region" description="Helical" evidence="1">
    <location>
        <begin position="6"/>
        <end position="25"/>
    </location>
</feature>
<sequence length="398" mass="42514">MAEQGDRSVIVASILSIIGFVLTAAVTQTKGLRLGGAILVPTLVVYALKDFTTLPVFVLSTAVAYFILWQAKERTLVYGRDEFLVALAGGALVPMIGYFALVTFWPAVLEVNPLVFVGSILPGLAAYNVAQTKPEYRRQDLLYTAGLIVGLVLLGGVLIAPPTARAVGDLTPLILFAETSDVATLRDAVVAGYLAPNIDVRSTIVLFFLVGMALSELVRREFGIRIGIISMALLALFSLVSRWLLVLFLLSFAVSLAAVWLIHLSTLLYGRVLLSLGCGVGSVAALLLALELPIIRGFSALFVGVIAGVMAYAIHTTPPRERRQQPFLAVGTFLGMLLLIRAVVDPFRRGLLQEFTAIHVAVAGLTIVACLAIAYRLRIPKPDDEDVLSASVLSGGEG</sequence>
<name>A0A4D6H2L2_9EURY</name>
<keyword evidence="1" id="KW-1133">Transmembrane helix</keyword>
<keyword evidence="1" id="KW-0812">Transmembrane</keyword>
<dbReference type="AlphaFoldDB" id="A0A4D6H2L2"/>
<feature type="transmembrane region" description="Helical" evidence="1">
    <location>
        <begin position="294"/>
        <end position="314"/>
    </location>
</feature>
<feature type="transmembrane region" description="Helical" evidence="1">
    <location>
        <begin position="356"/>
        <end position="375"/>
    </location>
</feature>
<feature type="transmembrane region" description="Helical" evidence="1">
    <location>
        <begin position="54"/>
        <end position="71"/>
    </location>
</feature>
<protein>
    <recommendedName>
        <fullName evidence="4">Capsule biosynthesis CapC</fullName>
    </recommendedName>
</protein>
<feature type="transmembrane region" description="Helical" evidence="1">
    <location>
        <begin position="190"/>
        <end position="210"/>
    </location>
</feature>
<dbReference type="EMBL" id="CP031311">
    <property type="protein sequence ID" value="QCC48060.1"/>
    <property type="molecule type" value="Genomic_DNA"/>
</dbReference>
<accession>A0A4D6H2L2</accession>
<dbReference type="Proteomes" id="UP000296733">
    <property type="component" value="Chromosome"/>
</dbReference>
<reference evidence="2 3" key="1">
    <citation type="journal article" date="2019" name="Nat. Commun.">
        <title>A new type of DNA phosphorothioation-based antiviral system in archaea.</title>
        <authorList>
            <person name="Xiong L."/>
            <person name="Liu S."/>
            <person name="Chen S."/>
            <person name="Xiao Y."/>
            <person name="Zhu B."/>
            <person name="Gao Y."/>
            <person name="Zhang Y."/>
            <person name="Chen B."/>
            <person name="Luo J."/>
            <person name="Deng Z."/>
            <person name="Chen X."/>
            <person name="Wang L."/>
            <person name="Chen S."/>
        </authorList>
    </citation>
    <scope>NUCLEOTIDE SEQUENCE [LARGE SCALE GENOMIC DNA]</scope>
    <source>
        <strain evidence="2 3">CGMCC 1.10331</strain>
    </source>
</reference>
<evidence type="ECO:0000313" key="3">
    <source>
        <dbReference type="Proteomes" id="UP000296733"/>
    </source>
</evidence>
<feature type="transmembrane region" description="Helical" evidence="1">
    <location>
        <begin position="111"/>
        <end position="129"/>
    </location>
</feature>
<organism evidence="2 3">
    <name type="scientific">Halobellus limi</name>
    <dbReference type="NCBI Taxonomy" id="699433"/>
    <lineage>
        <taxon>Archaea</taxon>
        <taxon>Methanobacteriati</taxon>
        <taxon>Methanobacteriota</taxon>
        <taxon>Stenosarchaea group</taxon>
        <taxon>Halobacteria</taxon>
        <taxon>Halobacteriales</taxon>
        <taxon>Haloferacaceae</taxon>
        <taxon>Halobellus</taxon>
    </lineage>
</organism>
<feature type="transmembrane region" description="Helical" evidence="1">
    <location>
        <begin position="141"/>
        <end position="160"/>
    </location>
</feature>
<dbReference type="KEGG" id="hlm:DV707_10545"/>
<evidence type="ECO:0000313" key="2">
    <source>
        <dbReference type="EMBL" id="QCC48060.1"/>
    </source>
</evidence>
<proteinExistence type="predicted"/>
<dbReference type="GO" id="GO:0045227">
    <property type="term" value="P:capsule polysaccharide biosynthetic process"/>
    <property type="evidence" value="ECO:0007669"/>
    <property type="project" value="InterPro"/>
</dbReference>
<evidence type="ECO:0008006" key="4">
    <source>
        <dbReference type="Google" id="ProtNLM"/>
    </source>
</evidence>